<sequence length="147" mass="16592">MQSCNCTVRSTISTTFASTLDNGPFGPSGFGPAMWFTIHNGAAEQAIRGQELSPAEKRGWEEWLRNLWVCVPCHSCKLHYKAMVSQVDFTRMRTGYDVFKLTVDMHNMVNARLKKPHITLHKAKHLYGVDTKLGPPVTLTYQATTYN</sequence>
<evidence type="ECO:0000256" key="6">
    <source>
        <dbReference type="ARBA" id="ARBA00048864"/>
    </source>
</evidence>
<gene>
    <name evidence="9" type="ORF">LMBV_083</name>
    <name evidence="10" type="ORF">LMBV_084</name>
</gene>
<dbReference type="Proteomes" id="UP000501740">
    <property type="component" value="Segment"/>
</dbReference>
<dbReference type="EC" id="1.8.3.2" evidence="7"/>
<evidence type="ECO:0000256" key="3">
    <source>
        <dbReference type="ARBA" id="ARBA00022827"/>
    </source>
</evidence>
<evidence type="ECO:0000313" key="11">
    <source>
        <dbReference type="Proteomes" id="UP000501740"/>
    </source>
</evidence>
<dbReference type="Pfam" id="PF04777">
    <property type="entry name" value="Evr1_Alr"/>
    <property type="match status" value="1"/>
</dbReference>
<evidence type="ECO:0000256" key="5">
    <source>
        <dbReference type="ARBA" id="ARBA00023157"/>
    </source>
</evidence>
<reference evidence="11 12" key="1">
    <citation type="submission" date="2019-03" db="EMBL/GenBank/DDBJ databases">
        <authorList>
            <person name="Winters A.D."/>
            <person name="Faisal M."/>
        </authorList>
    </citation>
    <scope>NUCLEOTIDE SEQUENCE [LARGE SCALE GENOMIC DNA]</scope>
    <source>
        <strain evidence="9 12">Alleghany 12-343</strain>
        <strain evidence="10 11">Pine 14-204</strain>
    </source>
</reference>
<dbReference type="EMBL" id="MK681855">
    <property type="protein sequence ID" value="QJE49146.1"/>
    <property type="molecule type" value="Genomic_DNA"/>
</dbReference>
<keyword evidence="5" id="KW-1015">Disulfide bond</keyword>
<evidence type="ECO:0000313" key="12">
    <source>
        <dbReference type="Proteomes" id="UP000503328"/>
    </source>
</evidence>
<evidence type="ECO:0000256" key="2">
    <source>
        <dbReference type="ARBA" id="ARBA00022630"/>
    </source>
</evidence>
<dbReference type="PROSITE" id="PS51324">
    <property type="entry name" value="ERV_ALR"/>
    <property type="match status" value="1"/>
</dbReference>
<proteinExistence type="predicted"/>
<evidence type="ECO:0000313" key="9">
    <source>
        <dbReference type="EMBL" id="QJE49146.1"/>
    </source>
</evidence>
<dbReference type="GO" id="GO:0016972">
    <property type="term" value="F:thiol oxidase activity"/>
    <property type="evidence" value="ECO:0007669"/>
    <property type="project" value="UniProtKB-EC"/>
</dbReference>
<organism evidence="9 12">
    <name type="scientific">Largemouth bass virus</name>
    <dbReference type="NCBI Taxonomy" id="176656"/>
    <lineage>
        <taxon>Viruses</taxon>
        <taxon>Varidnaviria</taxon>
        <taxon>Bamfordvirae</taxon>
        <taxon>Nucleocytoviricota</taxon>
        <taxon>Megaviricetes</taxon>
        <taxon>Pimascovirales</taxon>
        <taxon>Pimascovirales incertae sedis</taxon>
        <taxon>Iridoviridae</taxon>
        <taxon>Alphairidovirinae</taxon>
        <taxon>Ranavirus</taxon>
        <taxon>Ranavirus micropterus1</taxon>
        <taxon>Santee-Cooper ranavirus</taxon>
    </lineage>
</organism>
<evidence type="ECO:0000256" key="7">
    <source>
        <dbReference type="RuleBase" id="RU371123"/>
    </source>
</evidence>
<evidence type="ECO:0000256" key="1">
    <source>
        <dbReference type="ARBA" id="ARBA00001974"/>
    </source>
</evidence>
<dbReference type="Gene3D" id="1.20.120.310">
    <property type="entry name" value="ERV/ALR sulfhydryl oxidase domain"/>
    <property type="match status" value="1"/>
</dbReference>
<keyword evidence="4 7" id="KW-0560">Oxidoreductase</keyword>
<name>A0A9X7TMD7_9VIRU</name>
<accession>A0A9X7TMD7</accession>
<comment type="catalytic activity">
    <reaction evidence="6 7">
        <text>2 R'C(R)SH + O2 = R'C(R)S-S(R)CR' + H2O2</text>
        <dbReference type="Rhea" id="RHEA:17357"/>
        <dbReference type="ChEBI" id="CHEBI:15379"/>
        <dbReference type="ChEBI" id="CHEBI:16240"/>
        <dbReference type="ChEBI" id="CHEBI:16520"/>
        <dbReference type="ChEBI" id="CHEBI:17412"/>
        <dbReference type="EC" id="1.8.3.2"/>
    </reaction>
</comment>
<evidence type="ECO:0000256" key="4">
    <source>
        <dbReference type="ARBA" id="ARBA00023002"/>
    </source>
</evidence>
<dbReference type="InterPro" id="IPR017905">
    <property type="entry name" value="ERV/ALR_sulphydryl_oxidase"/>
</dbReference>
<evidence type="ECO:0000313" key="10">
    <source>
        <dbReference type="EMBL" id="QJE49233.1"/>
    </source>
</evidence>
<keyword evidence="3 7" id="KW-0274">FAD</keyword>
<protein>
    <recommendedName>
        <fullName evidence="7">Sulfhydryl oxidase</fullName>
        <ecNumber evidence="7">1.8.3.2</ecNumber>
    </recommendedName>
</protein>
<dbReference type="EMBL" id="MK681856">
    <property type="protein sequence ID" value="QJE49233.1"/>
    <property type="molecule type" value="Genomic_DNA"/>
</dbReference>
<feature type="domain" description="ERV/ALR sulfhydryl oxidase" evidence="8">
    <location>
        <begin position="23"/>
        <end position="127"/>
    </location>
</feature>
<dbReference type="Proteomes" id="UP000503328">
    <property type="component" value="Segment"/>
</dbReference>
<keyword evidence="2 7" id="KW-0285">Flavoprotein</keyword>
<dbReference type="SUPFAM" id="SSF69000">
    <property type="entry name" value="FAD-dependent thiol oxidase"/>
    <property type="match status" value="1"/>
</dbReference>
<evidence type="ECO:0000259" key="8">
    <source>
        <dbReference type="PROSITE" id="PS51324"/>
    </source>
</evidence>
<comment type="cofactor">
    <cofactor evidence="1 7">
        <name>FAD</name>
        <dbReference type="ChEBI" id="CHEBI:57692"/>
    </cofactor>
</comment>
<dbReference type="InterPro" id="IPR036774">
    <property type="entry name" value="ERV/ALR_sulphydryl_oxid_sf"/>
</dbReference>